<proteinExistence type="predicted"/>
<dbReference type="OrthoDB" id="9784383at2"/>
<dbReference type="EMBL" id="JAJA02000001">
    <property type="protein sequence ID" value="KWS05601.1"/>
    <property type="molecule type" value="Genomic_DNA"/>
</dbReference>
<dbReference type="GO" id="GO:0030973">
    <property type="term" value="F:molybdate ion binding"/>
    <property type="evidence" value="ECO:0007669"/>
    <property type="project" value="TreeGrafter"/>
</dbReference>
<evidence type="ECO:0000313" key="3">
    <source>
        <dbReference type="EMBL" id="KWS05601.1"/>
    </source>
</evidence>
<reference evidence="3 4" key="1">
    <citation type="journal article" date="2014" name="Genome Announc.">
        <title>Draft Genome Sequence of Lysobacter capsici AZ78, a Bacterium Antagonistic to Plant-Pathogenic Oomycetes.</title>
        <authorList>
            <person name="Puopolo G."/>
            <person name="Sonego P."/>
            <person name="Engelen K."/>
            <person name="Pertot I."/>
        </authorList>
    </citation>
    <scope>NUCLEOTIDE SEQUENCE [LARGE SCALE GENOMIC DNA]</scope>
    <source>
        <strain evidence="3 4">AZ78</strain>
    </source>
</reference>
<dbReference type="CDD" id="cd00198">
    <property type="entry name" value="vWFA"/>
    <property type="match status" value="1"/>
</dbReference>
<dbReference type="Gene3D" id="3.40.50.410">
    <property type="entry name" value="von Willebrand factor, type A domain"/>
    <property type="match status" value="1"/>
</dbReference>
<organism evidence="3 4">
    <name type="scientific">Lysobacter capsici AZ78</name>
    <dbReference type="NCBI Taxonomy" id="1444315"/>
    <lineage>
        <taxon>Bacteria</taxon>
        <taxon>Pseudomonadati</taxon>
        <taxon>Pseudomonadota</taxon>
        <taxon>Gammaproteobacteria</taxon>
        <taxon>Lysobacterales</taxon>
        <taxon>Lysobacteraceae</taxon>
        <taxon>Lysobacter</taxon>
    </lineage>
</organism>
<dbReference type="Gene3D" id="3.40.190.10">
    <property type="entry name" value="Periplasmic binding protein-like II"/>
    <property type="match status" value="2"/>
</dbReference>
<sequence>MIRLLRLFAAAVAVSVLAACGGGAQDGASPDSDARPRRAFTVLAGSEIKDVDTQLGDDIRKATGIDVRFTYSGTLDAIDRLNAGEAFDAVWVSHGKYLAMNPTLKSRIKAQEKIMLSPVILGVKASKAAALGWDKTDPTWKDIADAAGSGRFTFGMTNPTASNTGFTAVIGIAAALASNPDALTEADVANPALKAFYQGQRMTAGSSGWLADAYASDPSKADGLINYESVILSLNHGGKLPEPLVPVYPKEGIITADYPLMLLDAGKRGDYDTLVAYLRSPAFQTRLSAATLRRPVSPDATAAAAIPNRTLIELPFPGQPQVIDRLLDSFLADMRIPSTSRYVLDLSGSMERDDRLGQLKTAMNTLAGGDSASLSSRYARFQNRERIGLLPFSSRPMPTRTFDMGSGTDSNRATLAAIQAAVEPMAADGGTAIYDSVRQALLELAGEKRSRPDKRYYTVVLMTDGENNEGIDLREFLRWRESQDDAVRSIRVFPIIFGEADASEMKSLADATGGKAFDAKSQSLALVFKDIRGYQ</sequence>
<dbReference type="Proteomes" id="UP000023435">
    <property type="component" value="Unassembled WGS sequence"/>
</dbReference>
<dbReference type="Pfam" id="PF13531">
    <property type="entry name" value="SBP_bac_11"/>
    <property type="match status" value="1"/>
</dbReference>
<dbReference type="Pfam" id="PF00092">
    <property type="entry name" value="VWA"/>
    <property type="match status" value="1"/>
</dbReference>
<dbReference type="InterPro" id="IPR050682">
    <property type="entry name" value="ModA/WtpA"/>
</dbReference>
<dbReference type="PROSITE" id="PS50234">
    <property type="entry name" value="VWFA"/>
    <property type="match status" value="1"/>
</dbReference>
<dbReference type="RefSeq" id="WP_051547255.1">
    <property type="nucleotide sequence ID" value="NZ_JAJA02000001.1"/>
</dbReference>
<keyword evidence="1" id="KW-0732">Signal</keyword>
<feature type="chain" id="PRO_5007178063" description="VWFA domain-containing protein" evidence="1">
    <location>
        <begin position="19"/>
        <end position="535"/>
    </location>
</feature>
<evidence type="ECO:0000259" key="2">
    <source>
        <dbReference type="PROSITE" id="PS50234"/>
    </source>
</evidence>
<feature type="signal peptide" evidence="1">
    <location>
        <begin position="1"/>
        <end position="18"/>
    </location>
</feature>
<dbReference type="PANTHER" id="PTHR30632">
    <property type="entry name" value="MOLYBDATE-BINDING PERIPLASMIC PROTEIN"/>
    <property type="match status" value="1"/>
</dbReference>
<dbReference type="SMART" id="SM00327">
    <property type="entry name" value="VWA"/>
    <property type="match status" value="1"/>
</dbReference>
<dbReference type="GO" id="GO:0015689">
    <property type="term" value="P:molybdate ion transport"/>
    <property type="evidence" value="ECO:0007669"/>
    <property type="project" value="TreeGrafter"/>
</dbReference>
<dbReference type="PANTHER" id="PTHR30632:SF0">
    <property type="entry name" value="SULFATE-BINDING PROTEIN"/>
    <property type="match status" value="1"/>
</dbReference>
<name>A0A125MN65_9GAMM</name>
<feature type="domain" description="VWFA" evidence="2">
    <location>
        <begin position="339"/>
        <end position="535"/>
    </location>
</feature>
<accession>A0A125MN65</accession>
<dbReference type="InterPro" id="IPR036465">
    <property type="entry name" value="vWFA_dom_sf"/>
</dbReference>
<dbReference type="InterPro" id="IPR002035">
    <property type="entry name" value="VWF_A"/>
</dbReference>
<evidence type="ECO:0000256" key="1">
    <source>
        <dbReference type="SAM" id="SignalP"/>
    </source>
</evidence>
<comment type="caution">
    <text evidence="3">The sequence shown here is derived from an EMBL/GenBank/DDBJ whole genome shotgun (WGS) entry which is preliminary data.</text>
</comment>
<dbReference type="PROSITE" id="PS51257">
    <property type="entry name" value="PROKAR_LIPOPROTEIN"/>
    <property type="match status" value="1"/>
</dbReference>
<evidence type="ECO:0000313" key="4">
    <source>
        <dbReference type="Proteomes" id="UP000023435"/>
    </source>
</evidence>
<dbReference type="SUPFAM" id="SSF53300">
    <property type="entry name" value="vWA-like"/>
    <property type="match status" value="1"/>
</dbReference>
<dbReference type="AlphaFoldDB" id="A0A125MN65"/>
<dbReference type="SUPFAM" id="SSF53850">
    <property type="entry name" value="Periplasmic binding protein-like II"/>
    <property type="match status" value="1"/>
</dbReference>
<keyword evidence="4" id="KW-1185">Reference proteome</keyword>
<gene>
    <name evidence="3" type="ORF">AZ78_3153</name>
</gene>
<protein>
    <recommendedName>
        <fullName evidence="2">VWFA domain-containing protein</fullName>
    </recommendedName>
</protein>